<dbReference type="PANTHER" id="PTHR12965">
    <property type="entry name" value="VACUOLAR PROTEIN SORTING 54"/>
    <property type="match status" value="1"/>
</dbReference>
<keyword evidence="7" id="KW-0175">Coiled coil</keyword>
<feature type="compositionally biased region" description="Low complexity" evidence="8">
    <location>
        <begin position="44"/>
        <end position="57"/>
    </location>
</feature>
<feature type="region of interest" description="Disordered" evidence="8">
    <location>
        <begin position="165"/>
        <end position="185"/>
    </location>
</feature>
<comment type="caution">
    <text evidence="11">The sequence shown here is derived from an EMBL/GenBank/DDBJ whole genome shotgun (WGS) entry which is preliminary data.</text>
</comment>
<sequence length="1024" mass="114482">MQSRSQATSPSQGEVAGGQQSRSPPPSQPQQLQQQRQQSRHTHSSSWTAPSSVSASSPRRHLSPPNKVPSSSGSPPTATSPRPNVHVMARERSFHREDSPSSRPPSIRSASSYGRPLNRFMHSGGHNAHTRRHSGYSNFSTMSETSLPWTTRDIGFNAISGVLNDPAKQRQTATKPSKADVPPVPKASITKVRSSDFETYLAHIQPVFERYRNNKLSNEDDLSASTPSPYGSLHTILDGTTSGRNPYAQNILSSESLALDTVDIAPAPPPRELPMIENVPSVFFDPAFHLEDPATFDAVCEGADIVGHTGPNPPLSTNSILQEKLSYYLDTVEVHLIREIENRSSSFFEALSNLQALHQETLDCVAQIHSIREKIKHIQSTECNDGMQVIQLQIKRRNLQKLHETIQLIKEIKETQPMIQVLLGQGDYFAALDLIDATRHLLQEGRDGLQLKGIKALSNFASQLDEMEKAVGIMMQHDFMSILLSDLTYRIETLDFATAQKYLQTGENPSKADDEDDLKQRLTSSALGLVRTDMLSSTLQGYRDRLLTDIKEIVRKRYPSGSPDDNTASSPNSVTRQLRTMPFDAFFKMLLDVFSALAEAIQRAALYHHAICAFVEEHMENDDPRQNAIKKDSADIVFAAADLAHVRCAKLIGFRGEQNAQLNPTDFYRLSSVIRTFIQRCESLCGRTCFGLRGTVLTQQKAFIDHFHMERVKQEAQLIENEQWVASEVPPDFQQIVDRICEGNMTSFDQEDQQQKEQKSTKFLLVHGTPYFVVGCGLLIIKMFEDYLRCMLNLEGMTTDIMQKLVELLKLFNSRVCQVILGAGAMRSAGLKNISAKHLALASQSLGIMVGLIPSLKECVGRHMPSKHGVLLGEFDRILKDYKDHQGEIHAKLIAIMNERMSVHVKAMQVIAWDSVEEEPSVAGKSGAHTYMETLVKETMTLHKVLSKYLPHADLEQIMSNVFLSFTKQLTQEIQRLQIHSQQGKERLTRDAEYFTRRLSTLNEIAPPSNDVIEAAQAIVISPS</sequence>
<evidence type="ECO:0000256" key="4">
    <source>
        <dbReference type="ARBA" id="ARBA00022448"/>
    </source>
</evidence>
<keyword evidence="12" id="KW-1185">Reference proteome</keyword>
<dbReference type="Gene3D" id="1.20.1280.130">
    <property type="match status" value="1"/>
</dbReference>
<evidence type="ECO:0000256" key="6">
    <source>
        <dbReference type="ARBA" id="ARBA00023034"/>
    </source>
</evidence>
<dbReference type="InterPro" id="IPR012501">
    <property type="entry name" value="Vps54_C"/>
</dbReference>
<protein>
    <recommendedName>
        <fullName evidence="3">Vacuolar protein sorting-associated protein 54</fullName>
    </recommendedName>
</protein>
<evidence type="ECO:0000259" key="10">
    <source>
        <dbReference type="Pfam" id="PF10475"/>
    </source>
</evidence>
<dbReference type="OMA" id="QKQAVML"/>
<dbReference type="InterPro" id="IPR019515">
    <property type="entry name" value="VPS54_N"/>
</dbReference>
<feature type="region of interest" description="Disordered" evidence="8">
    <location>
        <begin position="1"/>
        <end position="137"/>
    </location>
</feature>
<dbReference type="Pfam" id="PF10475">
    <property type="entry name" value="Vps54_N"/>
    <property type="match status" value="1"/>
</dbReference>
<dbReference type="STRING" id="13706.A0A1X2H4N6"/>
<feature type="compositionally biased region" description="Polar residues" evidence="8">
    <location>
        <begin position="1"/>
        <end position="12"/>
    </location>
</feature>
<keyword evidence="5" id="KW-0653">Protein transport</keyword>
<evidence type="ECO:0000256" key="7">
    <source>
        <dbReference type="ARBA" id="ARBA00023054"/>
    </source>
</evidence>
<evidence type="ECO:0000256" key="5">
    <source>
        <dbReference type="ARBA" id="ARBA00022927"/>
    </source>
</evidence>
<dbReference type="GO" id="GO:0015031">
    <property type="term" value="P:protein transport"/>
    <property type="evidence" value="ECO:0007669"/>
    <property type="project" value="UniProtKB-KW"/>
</dbReference>
<feature type="compositionally biased region" description="Basic and acidic residues" evidence="8">
    <location>
        <begin position="88"/>
        <end position="100"/>
    </location>
</feature>
<dbReference type="GO" id="GO:0019905">
    <property type="term" value="F:syntaxin binding"/>
    <property type="evidence" value="ECO:0007669"/>
    <property type="project" value="TreeGrafter"/>
</dbReference>
<evidence type="ECO:0000256" key="8">
    <source>
        <dbReference type="SAM" id="MobiDB-lite"/>
    </source>
</evidence>
<feature type="domain" description="Vacuolar protein sorting-associated protein 54 N-terminal" evidence="10">
    <location>
        <begin position="322"/>
        <end position="443"/>
    </location>
</feature>
<evidence type="ECO:0000256" key="1">
    <source>
        <dbReference type="ARBA" id="ARBA00004601"/>
    </source>
</evidence>
<dbReference type="AlphaFoldDB" id="A0A1X2H4N6"/>
<dbReference type="InParanoid" id="A0A1X2H4N6"/>
<feature type="domain" description="Vacuolar protein sorting-associated protein 54 C-terminal" evidence="9">
    <location>
        <begin position="770"/>
        <end position="900"/>
    </location>
</feature>
<dbReference type="GO" id="GO:0042147">
    <property type="term" value="P:retrograde transport, endosome to Golgi"/>
    <property type="evidence" value="ECO:0007669"/>
    <property type="project" value="InterPro"/>
</dbReference>
<evidence type="ECO:0000313" key="12">
    <source>
        <dbReference type="Proteomes" id="UP000242180"/>
    </source>
</evidence>
<dbReference type="InterPro" id="IPR039745">
    <property type="entry name" value="Vps54"/>
</dbReference>
<keyword evidence="4" id="KW-0813">Transport</keyword>
<dbReference type="PANTHER" id="PTHR12965:SF0">
    <property type="entry name" value="VACUOLAR PROTEIN SORTING-ASSOCIATED PROTEIN 54"/>
    <property type="match status" value="1"/>
</dbReference>
<evidence type="ECO:0000256" key="2">
    <source>
        <dbReference type="ARBA" id="ARBA00009150"/>
    </source>
</evidence>
<dbReference type="Pfam" id="PF07928">
    <property type="entry name" value="Vps54"/>
    <property type="match status" value="1"/>
</dbReference>
<dbReference type="GO" id="GO:0005829">
    <property type="term" value="C:cytosol"/>
    <property type="evidence" value="ECO:0007669"/>
    <property type="project" value="GOC"/>
</dbReference>
<comment type="similarity">
    <text evidence="2">Belongs to the VPS54 family.</text>
</comment>
<dbReference type="FunCoup" id="A0A1X2H4N6">
    <property type="interactions" value="285"/>
</dbReference>
<name>A0A1X2H4N6_SYNRA</name>
<evidence type="ECO:0000259" key="9">
    <source>
        <dbReference type="Pfam" id="PF07928"/>
    </source>
</evidence>
<evidence type="ECO:0000256" key="3">
    <source>
        <dbReference type="ARBA" id="ARBA00017665"/>
    </source>
</evidence>
<proteinExistence type="inferred from homology"/>
<feature type="compositionally biased region" description="Low complexity" evidence="8">
    <location>
        <begin position="69"/>
        <end position="83"/>
    </location>
</feature>
<accession>A0A1X2H4N6</accession>
<evidence type="ECO:0000313" key="11">
    <source>
        <dbReference type="EMBL" id="ORY93356.1"/>
    </source>
</evidence>
<reference evidence="11 12" key="1">
    <citation type="submission" date="2016-07" db="EMBL/GenBank/DDBJ databases">
        <title>Pervasive Adenine N6-methylation of Active Genes in Fungi.</title>
        <authorList>
            <consortium name="DOE Joint Genome Institute"/>
            <person name="Mondo S.J."/>
            <person name="Dannebaum R.O."/>
            <person name="Kuo R.C."/>
            <person name="Labutti K."/>
            <person name="Haridas S."/>
            <person name="Kuo A."/>
            <person name="Salamov A."/>
            <person name="Ahrendt S.R."/>
            <person name="Lipzen A."/>
            <person name="Sullivan W."/>
            <person name="Andreopoulos W.B."/>
            <person name="Clum A."/>
            <person name="Lindquist E."/>
            <person name="Daum C."/>
            <person name="Ramamoorthy G.K."/>
            <person name="Gryganskyi A."/>
            <person name="Culley D."/>
            <person name="Magnuson J.K."/>
            <person name="James T.Y."/>
            <person name="O'Malley M.A."/>
            <person name="Stajich J.E."/>
            <person name="Spatafora J.W."/>
            <person name="Visel A."/>
            <person name="Grigoriev I.V."/>
        </authorList>
    </citation>
    <scope>NUCLEOTIDE SEQUENCE [LARGE SCALE GENOMIC DNA]</scope>
    <source>
        <strain evidence="11 12">NRRL 2496</strain>
    </source>
</reference>
<organism evidence="11 12">
    <name type="scientific">Syncephalastrum racemosum</name>
    <name type="common">Filamentous fungus</name>
    <dbReference type="NCBI Taxonomy" id="13706"/>
    <lineage>
        <taxon>Eukaryota</taxon>
        <taxon>Fungi</taxon>
        <taxon>Fungi incertae sedis</taxon>
        <taxon>Mucoromycota</taxon>
        <taxon>Mucoromycotina</taxon>
        <taxon>Mucoromycetes</taxon>
        <taxon>Mucorales</taxon>
        <taxon>Syncephalastraceae</taxon>
        <taxon>Syncephalastrum</taxon>
    </lineage>
</organism>
<dbReference type="EMBL" id="MCGN01000009">
    <property type="protein sequence ID" value="ORY93356.1"/>
    <property type="molecule type" value="Genomic_DNA"/>
</dbReference>
<dbReference type="OrthoDB" id="10259024at2759"/>
<keyword evidence="6" id="KW-0333">Golgi apparatus</keyword>
<dbReference type="Gene3D" id="6.10.250.860">
    <property type="match status" value="1"/>
</dbReference>
<comment type="subcellular location">
    <subcellularLocation>
        <location evidence="1">Golgi apparatus</location>
        <location evidence="1">trans-Golgi network</location>
    </subcellularLocation>
</comment>
<gene>
    <name evidence="11" type="ORF">BCR43DRAFT_565940</name>
</gene>
<dbReference type="GO" id="GO:0000938">
    <property type="term" value="C:GARP complex"/>
    <property type="evidence" value="ECO:0007669"/>
    <property type="project" value="InterPro"/>
</dbReference>
<dbReference type="GO" id="GO:0006896">
    <property type="term" value="P:Golgi to vacuole transport"/>
    <property type="evidence" value="ECO:0007669"/>
    <property type="project" value="TreeGrafter"/>
</dbReference>
<dbReference type="Proteomes" id="UP000242180">
    <property type="component" value="Unassembled WGS sequence"/>
</dbReference>